<dbReference type="PANTHER" id="PTHR32322:SF2">
    <property type="entry name" value="EAMA DOMAIN-CONTAINING PROTEIN"/>
    <property type="match status" value="1"/>
</dbReference>
<comment type="subcellular location">
    <subcellularLocation>
        <location evidence="1">Membrane</location>
        <topology evidence="1">Multi-pass membrane protein</topology>
    </subcellularLocation>
</comment>
<dbReference type="Proteomes" id="UP000325606">
    <property type="component" value="Chromosome"/>
</dbReference>
<sequence length="304" mass="33122">MNAILYITTVLIWGTTWIAIAFQLGEVPVALSVFYRFALAGATLLICLVLSGRLRRIGTRDHLFCLLQGMCVFCFNFLLFYTATQYITSGLISVVFSMAVLFNAVNSALFFRVTITPRIYLANGLGLSGMLLLFWPDLSGEQLDLEVFFGMGCALLGTYGFSLGNMISLRHQRKGLDLLSTNAYAMSYGALTLLCIVLVSGTPFVLDTRMSYLGALFYLAIFGSVIGFGAYFALIGRIGAGPAAYATLLFPLVALGISTFYEGYVWTLPALAGLVMILIGNAVMFIKTTLWHRAVKPSDIKASV</sequence>
<keyword evidence="3 6" id="KW-0812">Transmembrane</keyword>
<dbReference type="Pfam" id="PF00892">
    <property type="entry name" value="EamA"/>
    <property type="match status" value="2"/>
</dbReference>
<gene>
    <name evidence="8" type="ORF">F5I99_16820</name>
</gene>
<dbReference type="AlphaFoldDB" id="A0A5J6LH57"/>
<evidence type="ECO:0000256" key="5">
    <source>
        <dbReference type="ARBA" id="ARBA00023136"/>
    </source>
</evidence>
<feature type="domain" description="EamA" evidence="7">
    <location>
        <begin position="150"/>
        <end position="285"/>
    </location>
</feature>
<feature type="transmembrane region" description="Helical" evidence="6">
    <location>
        <begin position="188"/>
        <end position="206"/>
    </location>
</feature>
<dbReference type="EMBL" id="CP044222">
    <property type="protein sequence ID" value="QEW08020.1"/>
    <property type="molecule type" value="Genomic_DNA"/>
</dbReference>
<feature type="transmembrane region" description="Helical" evidence="6">
    <location>
        <begin position="90"/>
        <end position="111"/>
    </location>
</feature>
<dbReference type="PANTHER" id="PTHR32322">
    <property type="entry name" value="INNER MEMBRANE TRANSPORTER"/>
    <property type="match status" value="1"/>
</dbReference>
<feature type="transmembrane region" description="Helical" evidence="6">
    <location>
        <begin position="147"/>
        <end position="167"/>
    </location>
</feature>
<keyword evidence="4 6" id="KW-1133">Transmembrane helix</keyword>
<evidence type="ECO:0000259" key="7">
    <source>
        <dbReference type="Pfam" id="PF00892"/>
    </source>
</evidence>
<keyword evidence="5 6" id="KW-0472">Membrane</keyword>
<feature type="transmembrane region" description="Helical" evidence="6">
    <location>
        <begin position="242"/>
        <end position="261"/>
    </location>
</feature>
<evidence type="ECO:0000256" key="4">
    <source>
        <dbReference type="ARBA" id="ARBA00022989"/>
    </source>
</evidence>
<feature type="transmembrane region" description="Helical" evidence="6">
    <location>
        <begin position="212"/>
        <end position="235"/>
    </location>
</feature>
<accession>A0A5J6LH57</accession>
<dbReference type="KEGG" id="nik:F5I99_16820"/>
<feature type="transmembrane region" description="Helical" evidence="6">
    <location>
        <begin position="31"/>
        <end position="51"/>
    </location>
</feature>
<feature type="transmembrane region" description="Helical" evidence="6">
    <location>
        <begin position="267"/>
        <end position="286"/>
    </location>
</feature>
<feature type="domain" description="EamA" evidence="7">
    <location>
        <begin position="4"/>
        <end position="134"/>
    </location>
</feature>
<feature type="transmembrane region" description="Helical" evidence="6">
    <location>
        <begin position="118"/>
        <end position="135"/>
    </location>
</feature>
<keyword evidence="9" id="KW-1185">Reference proteome</keyword>
<proteinExistence type="inferred from homology"/>
<evidence type="ECO:0000256" key="6">
    <source>
        <dbReference type="SAM" id="Phobius"/>
    </source>
</evidence>
<protein>
    <submittedName>
        <fullName evidence="8">DMT family transporter</fullName>
    </submittedName>
</protein>
<dbReference type="GO" id="GO:0016020">
    <property type="term" value="C:membrane"/>
    <property type="evidence" value="ECO:0007669"/>
    <property type="project" value="UniProtKB-SubCell"/>
</dbReference>
<feature type="transmembrane region" description="Helical" evidence="6">
    <location>
        <begin position="63"/>
        <end position="84"/>
    </location>
</feature>
<evidence type="ECO:0000256" key="2">
    <source>
        <dbReference type="ARBA" id="ARBA00007362"/>
    </source>
</evidence>
<evidence type="ECO:0000313" key="8">
    <source>
        <dbReference type="EMBL" id="QEW08020.1"/>
    </source>
</evidence>
<evidence type="ECO:0000313" key="9">
    <source>
        <dbReference type="Proteomes" id="UP000325606"/>
    </source>
</evidence>
<organism evidence="8 9">
    <name type="scientific">Nitrincola iocasae</name>
    <dbReference type="NCBI Taxonomy" id="2614693"/>
    <lineage>
        <taxon>Bacteria</taxon>
        <taxon>Pseudomonadati</taxon>
        <taxon>Pseudomonadota</taxon>
        <taxon>Gammaproteobacteria</taxon>
        <taxon>Oceanospirillales</taxon>
        <taxon>Oceanospirillaceae</taxon>
        <taxon>Nitrincola</taxon>
    </lineage>
</organism>
<dbReference type="InterPro" id="IPR037185">
    <property type="entry name" value="EmrE-like"/>
</dbReference>
<dbReference type="InterPro" id="IPR000620">
    <property type="entry name" value="EamA_dom"/>
</dbReference>
<dbReference type="InterPro" id="IPR050638">
    <property type="entry name" value="AA-Vitamin_Transporters"/>
</dbReference>
<evidence type="ECO:0000256" key="1">
    <source>
        <dbReference type="ARBA" id="ARBA00004141"/>
    </source>
</evidence>
<evidence type="ECO:0000256" key="3">
    <source>
        <dbReference type="ARBA" id="ARBA00022692"/>
    </source>
</evidence>
<reference evidence="8 9" key="1">
    <citation type="submission" date="2019-09" db="EMBL/GenBank/DDBJ databases">
        <title>Nitrincola iocasae sp. nov., a bacterium isolated from the sediment collected at a cold seep field in South China Sea.</title>
        <authorList>
            <person name="Zhang H."/>
            <person name="Wang H."/>
            <person name="Li C."/>
        </authorList>
    </citation>
    <scope>NUCLEOTIDE SEQUENCE [LARGE SCALE GENOMIC DNA]</scope>
    <source>
        <strain evidence="8 9">KXZD1103</strain>
    </source>
</reference>
<dbReference type="SUPFAM" id="SSF103481">
    <property type="entry name" value="Multidrug resistance efflux transporter EmrE"/>
    <property type="match status" value="2"/>
</dbReference>
<comment type="similarity">
    <text evidence="2">Belongs to the EamA transporter family.</text>
</comment>
<name>A0A5J6LH57_9GAMM</name>
<dbReference type="RefSeq" id="WP_151058023.1">
    <property type="nucleotide sequence ID" value="NZ_CP044222.1"/>
</dbReference>